<protein>
    <submittedName>
        <fullName evidence="2">Uncharacterized protein</fullName>
    </submittedName>
</protein>
<accession>A0A7D6CGM4</accession>
<sequence>MYITVSRPADDGRAGPQELRLAAVAQRTGIDRREFRPQDHDYFRDLFGTFGLTADQEGLAAGRVSFTDLVAAVLPDLNGYDNRFDLAVMASAAPDAEPGFPMCFLDSAVPDAGLVFGVADLGLLGVFTALWLAENRSRLDARRILVFALDQASVLHSEPVPAHLRVTEDAVTVLVLDADAAHRVETAQPQPVPPDQVPACWSALLAGERPGAVTALAGPGLVAACGDRLPAGTVAVPAGRPASGIWSVLAAEWDGWRRTGRRVLLADYDPELGRFAHCAITVEPDPAEPGADGAHVADSEEQEKLP</sequence>
<evidence type="ECO:0000313" key="2">
    <source>
        <dbReference type="EMBL" id="QLK00953.1"/>
    </source>
</evidence>
<dbReference type="EMBL" id="CP058905">
    <property type="protein sequence ID" value="QLK00953.1"/>
    <property type="molecule type" value="Genomic_DNA"/>
</dbReference>
<organism evidence="2">
    <name type="scientific">Micromonospora carbonacea</name>
    <dbReference type="NCBI Taxonomy" id="47853"/>
    <lineage>
        <taxon>Bacteria</taxon>
        <taxon>Bacillati</taxon>
        <taxon>Actinomycetota</taxon>
        <taxon>Actinomycetes</taxon>
        <taxon>Micromonosporales</taxon>
        <taxon>Micromonosporaceae</taxon>
        <taxon>Micromonospora</taxon>
    </lineage>
</organism>
<gene>
    <name evidence="2" type="ORF">HZU44_13750</name>
</gene>
<feature type="region of interest" description="Disordered" evidence="1">
    <location>
        <begin position="283"/>
        <end position="306"/>
    </location>
</feature>
<reference evidence="2" key="1">
    <citation type="submission" date="2020-08" db="EMBL/GenBank/DDBJ databases">
        <title>A bifunctional nitrone conjugated secondary metabolite targeting the ribosome.</title>
        <authorList>
            <person name="Limbrick E.M."/>
            <person name="Graf M."/>
            <person name="Derewacz D.K."/>
            <person name="Nguyen F."/>
            <person name="Spraggins J.M."/>
            <person name="Wieland M."/>
            <person name="Ynigez-Gutierrez A.E."/>
            <person name="Reisman B.J."/>
            <person name="Zinshteyn B."/>
            <person name="McCulloch K."/>
            <person name="Iverson T.M."/>
            <person name="Green R."/>
            <person name="Wilson D.N."/>
            <person name="Bachmann B.O."/>
        </authorList>
    </citation>
    <scope>NUCLEOTIDE SEQUENCE</scope>
    <source>
        <strain evidence="2">Africana</strain>
    </source>
</reference>
<proteinExistence type="predicted"/>
<name>A0A7D6CGM4_9ACTN</name>
<evidence type="ECO:0000256" key="1">
    <source>
        <dbReference type="SAM" id="MobiDB-lite"/>
    </source>
</evidence>
<feature type="compositionally biased region" description="Basic and acidic residues" evidence="1">
    <location>
        <begin position="295"/>
        <end position="306"/>
    </location>
</feature>
<dbReference type="AlphaFoldDB" id="A0A7D6CGM4"/>